<name>A0ABN8Y9S1_RANTA</name>
<evidence type="ECO:0000313" key="1">
    <source>
        <dbReference type="EMBL" id="CAI9157251.1"/>
    </source>
</evidence>
<accession>A0ABN8Y9S1</accession>
<reference evidence="1" key="1">
    <citation type="submission" date="2023-04" db="EMBL/GenBank/DDBJ databases">
        <authorList>
            <consortium name="ELIXIR-Norway"/>
        </authorList>
    </citation>
    <scope>NUCLEOTIDE SEQUENCE [LARGE SCALE GENOMIC DNA]</scope>
</reference>
<evidence type="ECO:0000313" key="2">
    <source>
        <dbReference type="Proteomes" id="UP001176941"/>
    </source>
</evidence>
<sequence length="119" mass="12680">MLTLAWTPLSIKLARRCISGAWELASQLEEATQSFNSQCGGRGHGGPCWGAYVDIDIAHIELGGFPGGGLVPSPQKTPKALLSIYPGNPLFCLNRPERTLFMLLPPGNANCGDRNSAVD</sequence>
<keyword evidence="2" id="KW-1185">Reference proteome</keyword>
<dbReference type="Proteomes" id="UP001176941">
    <property type="component" value="Chromosome 15"/>
</dbReference>
<gene>
    <name evidence="1" type="ORF">MRATA1EN1_LOCUS6213</name>
</gene>
<organism evidence="1 2">
    <name type="scientific">Rangifer tarandus platyrhynchus</name>
    <name type="common">Svalbard reindeer</name>
    <dbReference type="NCBI Taxonomy" id="3082113"/>
    <lineage>
        <taxon>Eukaryota</taxon>
        <taxon>Metazoa</taxon>
        <taxon>Chordata</taxon>
        <taxon>Craniata</taxon>
        <taxon>Vertebrata</taxon>
        <taxon>Euteleostomi</taxon>
        <taxon>Mammalia</taxon>
        <taxon>Eutheria</taxon>
        <taxon>Laurasiatheria</taxon>
        <taxon>Artiodactyla</taxon>
        <taxon>Ruminantia</taxon>
        <taxon>Pecora</taxon>
        <taxon>Cervidae</taxon>
        <taxon>Odocoileinae</taxon>
        <taxon>Rangifer</taxon>
    </lineage>
</organism>
<protein>
    <submittedName>
        <fullName evidence="1">Uncharacterized protein</fullName>
    </submittedName>
</protein>
<dbReference type="EMBL" id="OX459951">
    <property type="protein sequence ID" value="CAI9157251.1"/>
    <property type="molecule type" value="Genomic_DNA"/>
</dbReference>
<proteinExistence type="predicted"/>